<dbReference type="PANTHER" id="PTHR42993:SF1">
    <property type="entry name" value="MAOC-LIKE DEHYDRATASE DOMAIN-CONTAINING PROTEIN"/>
    <property type="match status" value="1"/>
</dbReference>
<comment type="caution">
    <text evidence="2">The sequence shown here is derived from an EMBL/GenBank/DDBJ whole genome shotgun (WGS) entry which is preliminary data.</text>
</comment>
<dbReference type="Gene3D" id="3.10.129.10">
    <property type="entry name" value="Hotdog Thioesterase"/>
    <property type="match status" value="1"/>
</dbReference>
<dbReference type="InterPro" id="IPR002539">
    <property type="entry name" value="MaoC-like_dom"/>
</dbReference>
<dbReference type="RefSeq" id="WP_009319642.1">
    <property type="nucleotide sequence ID" value="NZ_AP028032.1"/>
</dbReference>
<name>A0A316R9H8_9BACT</name>
<feature type="domain" description="MaoC-like" evidence="1">
    <location>
        <begin position="12"/>
        <end position="129"/>
    </location>
</feature>
<dbReference type="CDD" id="cd03450">
    <property type="entry name" value="NodN"/>
    <property type="match status" value="1"/>
</dbReference>
<organism evidence="2 3">
    <name type="scientific">Coprobacter fastidiosus</name>
    <dbReference type="NCBI Taxonomy" id="1099853"/>
    <lineage>
        <taxon>Bacteria</taxon>
        <taxon>Pseudomonadati</taxon>
        <taxon>Bacteroidota</taxon>
        <taxon>Bacteroidia</taxon>
        <taxon>Bacteroidales</taxon>
        <taxon>Barnesiellaceae</taxon>
        <taxon>Coprobacter</taxon>
    </lineage>
</organism>
<evidence type="ECO:0000259" key="1">
    <source>
        <dbReference type="Pfam" id="PF01575"/>
    </source>
</evidence>
<gene>
    <name evidence="2" type="ORF">DDY73_02610</name>
</gene>
<dbReference type="SUPFAM" id="SSF54637">
    <property type="entry name" value="Thioesterase/thiol ester dehydrase-isomerase"/>
    <property type="match status" value="1"/>
</dbReference>
<accession>A0A316R9H8</accession>
<dbReference type="PANTHER" id="PTHR42993">
    <property type="entry name" value="MAOC-LIKE DEHYDRATASE DOMAIN-CONTAINING PROTEIN"/>
    <property type="match status" value="1"/>
</dbReference>
<dbReference type="AlphaFoldDB" id="A0A316R9H8"/>
<dbReference type="Pfam" id="PF01575">
    <property type="entry name" value="MaoC_dehydratas"/>
    <property type="match status" value="1"/>
</dbReference>
<sequence length="154" mass="17810">MNKLVINNFEEFEQYVGKELGVSDYMQITQEQINKFADATFDHQWIHVDVEKAKAESPYKSTISHGYLNLSILPYLWNQIIEVNNVKMLVNYGIEKLRFNQAVLVGNEVRLRAKLLSLVNLRGIAKAEIKVSLEIKDCKKTALDATVIFLYHFM</sequence>
<evidence type="ECO:0000313" key="2">
    <source>
        <dbReference type="EMBL" id="HBJ07873.1"/>
    </source>
</evidence>
<dbReference type="EMBL" id="DNWC01000039">
    <property type="protein sequence ID" value="HBJ07873.1"/>
    <property type="molecule type" value="Genomic_DNA"/>
</dbReference>
<evidence type="ECO:0000313" key="3">
    <source>
        <dbReference type="Proteomes" id="UP000262954"/>
    </source>
</evidence>
<reference evidence="2 3" key="1">
    <citation type="journal article" date="2018" name="Nat. Biotechnol.">
        <title>A standardized bacterial taxonomy based on genome phylogeny substantially revises the tree of life.</title>
        <authorList>
            <person name="Parks D.H."/>
            <person name="Chuvochina M."/>
            <person name="Waite D.W."/>
            <person name="Rinke C."/>
            <person name="Skarshewski A."/>
            <person name="Chaumeil P.A."/>
            <person name="Hugenholtz P."/>
        </authorList>
    </citation>
    <scope>NUCLEOTIDE SEQUENCE [LARGE SCALE GENOMIC DNA]</scope>
    <source>
        <strain evidence="2">UBA11482</strain>
    </source>
</reference>
<dbReference type="Proteomes" id="UP000262954">
    <property type="component" value="Unassembled WGS sequence"/>
</dbReference>
<protein>
    <submittedName>
        <fullName evidence="2">MaoC family dehydratase</fullName>
    </submittedName>
</protein>
<dbReference type="GeneID" id="92929514"/>
<dbReference type="InterPro" id="IPR029069">
    <property type="entry name" value="HotDog_dom_sf"/>
</dbReference>
<proteinExistence type="predicted"/>
<dbReference type="InterPro" id="IPR039375">
    <property type="entry name" value="NodN-like"/>
</dbReference>